<dbReference type="Proteomes" id="UP000008810">
    <property type="component" value="Chromosome 1"/>
</dbReference>
<dbReference type="AlphaFoldDB" id="A0A2K2DNB4"/>
<dbReference type="Gramene" id="PNT75772">
    <property type="protein sequence ID" value="PNT75772"/>
    <property type="gene ID" value="BRADI_1g37821v3"/>
</dbReference>
<keyword evidence="4" id="KW-1185">Reference proteome</keyword>
<organism evidence="2">
    <name type="scientific">Brachypodium distachyon</name>
    <name type="common">Purple false brome</name>
    <name type="synonym">Trachynia distachya</name>
    <dbReference type="NCBI Taxonomy" id="15368"/>
    <lineage>
        <taxon>Eukaryota</taxon>
        <taxon>Viridiplantae</taxon>
        <taxon>Streptophyta</taxon>
        <taxon>Embryophyta</taxon>
        <taxon>Tracheophyta</taxon>
        <taxon>Spermatophyta</taxon>
        <taxon>Magnoliopsida</taxon>
        <taxon>Liliopsida</taxon>
        <taxon>Poales</taxon>
        <taxon>Poaceae</taxon>
        <taxon>BOP clade</taxon>
        <taxon>Pooideae</taxon>
        <taxon>Stipodae</taxon>
        <taxon>Brachypodieae</taxon>
        <taxon>Brachypodium</taxon>
    </lineage>
</organism>
<dbReference type="Gramene" id="PNT75771">
    <property type="protein sequence ID" value="PNT75771"/>
    <property type="gene ID" value="BRADI_1g37821v3"/>
</dbReference>
<protein>
    <submittedName>
        <fullName evidence="2 3">Uncharacterized protein</fullName>
    </submittedName>
</protein>
<dbReference type="EMBL" id="CM000880">
    <property type="protein sequence ID" value="PNT75772.1"/>
    <property type="molecule type" value="Genomic_DNA"/>
</dbReference>
<evidence type="ECO:0000256" key="1">
    <source>
        <dbReference type="SAM" id="MobiDB-lite"/>
    </source>
</evidence>
<evidence type="ECO:0000313" key="4">
    <source>
        <dbReference type="Proteomes" id="UP000008810"/>
    </source>
</evidence>
<reference evidence="3" key="3">
    <citation type="submission" date="2018-08" db="UniProtKB">
        <authorList>
            <consortium name="EnsemblPlants"/>
        </authorList>
    </citation>
    <scope>IDENTIFICATION</scope>
    <source>
        <strain evidence="3">cv. Bd21</strain>
    </source>
</reference>
<feature type="region of interest" description="Disordered" evidence="1">
    <location>
        <begin position="1"/>
        <end position="34"/>
    </location>
</feature>
<reference evidence="2 3" key="1">
    <citation type="journal article" date="2010" name="Nature">
        <title>Genome sequencing and analysis of the model grass Brachypodium distachyon.</title>
        <authorList>
            <consortium name="International Brachypodium Initiative"/>
        </authorList>
    </citation>
    <scope>NUCLEOTIDE SEQUENCE [LARGE SCALE GENOMIC DNA]</scope>
    <source>
        <strain evidence="2 3">Bd21</strain>
    </source>
</reference>
<dbReference type="EnsemblPlants" id="PNT75772">
    <property type="protein sequence ID" value="PNT75772"/>
    <property type="gene ID" value="BRADI_1g37821v3"/>
</dbReference>
<dbReference type="EnsemblPlants" id="PNT75771">
    <property type="protein sequence ID" value="PNT75771"/>
    <property type="gene ID" value="BRADI_1g37821v3"/>
</dbReference>
<name>A0A2K2DNB4_BRADI</name>
<proteinExistence type="predicted"/>
<evidence type="ECO:0000313" key="2">
    <source>
        <dbReference type="EMBL" id="PNT75771.1"/>
    </source>
</evidence>
<accession>A0A2K2DNB4</accession>
<evidence type="ECO:0000313" key="3">
    <source>
        <dbReference type="EnsemblPlants" id="PNT75771"/>
    </source>
</evidence>
<gene>
    <name evidence="2" type="ORF">BRADI_1g37821v3</name>
</gene>
<dbReference type="EMBL" id="CM000880">
    <property type="protein sequence ID" value="PNT75771.1"/>
    <property type="molecule type" value="Genomic_DNA"/>
</dbReference>
<dbReference type="InParanoid" id="A0A2K2DNB4"/>
<reference evidence="2" key="2">
    <citation type="submission" date="2017-06" db="EMBL/GenBank/DDBJ databases">
        <title>WGS assembly of Brachypodium distachyon.</title>
        <authorList>
            <consortium name="The International Brachypodium Initiative"/>
            <person name="Lucas S."/>
            <person name="Harmon-Smith M."/>
            <person name="Lail K."/>
            <person name="Tice H."/>
            <person name="Grimwood J."/>
            <person name="Bruce D."/>
            <person name="Barry K."/>
            <person name="Shu S."/>
            <person name="Lindquist E."/>
            <person name="Wang M."/>
            <person name="Pitluck S."/>
            <person name="Vogel J.P."/>
            <person name="Garvin D.F."/>
            <person name="Mockler T.C."/>
            <person name="Schmutz J."/>
            <person name="Rokhsar D."/>
            <person name="Bevan M.W."/>
        </authorList>
    </citation>
    <scope>NUCLEOTIDE SEQUENCE</scope>
    <source>
        <strain evidence="2">Bd21</strain>
    </source>
</reference>
<sequence>MRRSMQHAGEPQGRRVAGAAVPPLSRGAAGGGCTSAVSPFSPSSFYFRLFRFFPVDVPLTSRFRFAGIGDFLPCACFRRCCLPPSACVSLDGGATVALRRFSACRFVR</sequence>